<name>A0ABP1PGL2_XYLVO</name>
<evidence type="ECO:0000259" key="4">
    <source>
        <dbReference type="PROSITE" id="PS50056"/>
    </source>
</evidence>
<evidence type="ECO:0000313" key="6">
    <source>
        <dbReference type="Proteomes" id="UP001642520"/>
    </source>
</evidence>
<evidence type="ECO:0000313" key="5">
    <source>
        <dbReference type="EMBL" id="CAL7951269.1"/>
    </source>
</evidence>
<dbReference type="InterPro" id="IPR000340">
    <property type="entry name" value="Dual-sp_phosphatase_cat-dom"/>
</dbReference>
<protein>
    <submittedName>
        <fullName evidence="5">Uncharacterized protein</fullName>
    </submittedName>
</protein>
<proteinExistence type="predicted"/>
<keyword evidence="6" id="KW-1185">Reference proteome</keyword>
<comment type="caution">
    <text evidence="5">The sequence shown here is derived from an EMBL/GenBank/DDBJ whole genome shotgun (WGS) entry which is preliminary data.</text>
</comment>
<gene>
    <name evidence="5" type="ORF">XYLVIOL_LOCUS10442</name>
</gene>
<dbReference type="InterPro" id="IPR020422">
    <property type="entry name" value="TYR_PHOSPHATASE_DUAL_dom"/>
</dbReference>
<evidence type="ECO:0000259" key="3">
    <source>
        <dbReference type="PROSITE" id="PS50054"/>
    </source>
</evidence>
<dbReference type="InterPro" id="IPR029021">
    <property type="entry name" value="Prot-tyrosine_phosphatase-like"/>
</dbReference>
<dbReference type="SMART" id="SM00195">
    <property type="entry name" value="DSPc"/>
    <property type="match status" value="1"/>
</dbReference>
<keyword evidence="1" id="KW-0378">Hydrolase</keyword>
<dbReference type="EMBL" id="CAXAJV020001301">
    <property type="protein sequence ID" value="CAL7951269.1"/>
    <property type="molecule type" value="Genomic_DNA"/>
</dbReference>
<dbReference type="Gene3D" id="3.90.190.10">
    <property type="entry name" value="Protein tyrosine phosphatase superfamily"/>
    <property type="match status" value="1"/>
</dbReference>
<organism evidence="5 6">
    <name type="scientific">Xylocopa violacea</name>
    <name type="common">Violet carpenter bee</name>
    <name type="synonym">Apis violacea</name>
    <dbReference type="NCBI Taxonomy" id="135666"/>
    <lineage>
        <taxon>Eukaryota</taxon>
        <taxon>Metazoa</taxon>
        <taxon>Ecdysozoa</taxon>
        <taxon>Arthropoda</taxon>
        <taxon>Hexapoda</taxon>
        <taxon>Insecta</taxon>
        <taxon>Pterygota</taxon>
        <taxon>Neoptera</taxon>
        <taxon>Endopterygota</taxon>
        <taxon>Hymenoptera</taxon>
        <taxon>Apocrita</taxon>
        <taxon>Aculeata</taxon>
        <taxon>Apoidea</taxon>
        <taxon>Anthophila</taxon>
        <taxon>Apidae</taxon>
        <taxon>Xylocopa</taxon>
        <taxon>Xylocopa</taxon>
    </lineage>
</organism>
<feature type="domain" description="Tyrosine specific protein phosphatases" evidence="4">
    <location>
        <begin position="76"/>
        <end position="153"/>
    </location>
</feature>
<dbReference type="PANTHER" id="PTHR46712">
    <property type="entry name" value="PHOSPHATIDYLGLYCEROPHOSPHATASE AND PROTEIN-TYROSINE PHOSPHATASE 1"/>
    <property type="match status" value="1"/>
</dbReference>
<evidence type="ECO:0000256" key="1">
    <source>
        <dbReference type="ARBA" id="ARBA00022801"/>
    </source>
</evidence>
<dbReference type="Proteomes" id="UP001642520">
    <property type="component" value="Unassembled WGS sequence"/>
</dbReference>
<dbReference type="PROSITE" id="PS00383">
    <property type="entry name" value="TYR_PHOSPHATASE_1"/>
    <property type="match status" value="1"/>
</dbReference>
<dbReference type="InterPro" id="IPR042165">
    <property type="entry name" value="PTPMT1"/>
</dbReference>
<dbReference type="SUPFAM" id="SSF52799">
    <property type="entry name" value="(Phosphotyrosine protein) phosphatases II"/>
    <property type="match status" value="1"/>
</dbReference>
<dbReference type="PROSITE" id="PS50056">
    <property type="entry name" value="TYR_PHOSPHATASE_2"/>
    <property type="match status" value="1"/>
</dbReference>
<dbReference type="PANTHER" id="PTHR46712:SF1">
    <property type="entry name" value="PHOSPHATIDYLGLYCEROPHOSPHATASE AND PROTEIN-TYROSINE PHOSPHATASE 1"/>
    <property type="match status" value="1"/>
</dbReference>
<evidence type="ECO:0000256" key="2">
    <source>
        <dbReference type="ARBA" id="ARBA00022912"/>
    </source>
</evidence>
<keyword evidence="2" id="KW-0904">Protein phosphatase</keyword>
<dbReference type="Pfam" id="PF00782">
    <property type="entry name" value="DSPc"/>
    <property type="match status" value="1"/>
</dbReference>
<dbReference type="InterPro" id="IPR000387">
    <property type="entry name" value="Tyr_Pase_dom"/>
</dbReference>
<feature type="domain" description="Tyrosine-protein phosphatase" evidence="3">
    <location>
        <begin position="1"/>
        <end position="164"/>
    </location>
</feature>
<dbReference type="InterPro" id="IPR016130">
    <property type="entry name" value="Tyr_Pase_AS"/>
</dbReference>
<accession>A0ABP1PGL2</accession>
<reference evidence="5 6" key="1">
    <citation type="submission" date="2024-08" db="EMBL/GenBank/DDBJ databases">
        <authorList>
            <person name="Will J Nash"/>
            <person name="Angela Man"/>
            <person name="Seanna McTaggart"/>
            <person name="Kendall Baker"/>
            <person name="Tom Barker"/>
            <person name="Leah Catchpole"/>
            <person name="Alex Durrant"/>
            <person name="Karim Gharbi"/>
            <person name="Naomi Irish"/>
            <person name="Gemy Kaithakottil"/>
            <person name="Debby Ku"/>
            <person name="Aaliyah Providence"/>
            <person name="Felix Shaw"/>
            <person name="David Swarbreck"/>
            <person name="Chris Watkins"/>
            <person name="Ann M. McCartney"/>
            <person name="Giulio Formenti"/>
            <person name="Alice Mouton"/>
            <person name="Noel Vella"/>
            <person name="Bjorn M von Reumont"/>
            <person name="Adriana Vella"/>
            <person name="Wilfried Haerty"/>
        </authorList>
    </citation>
    <scope>NUCLEOTIDE SEQUENCE [LARGE SCALE GENOMIC DNA]</scope>
</reference>
<sequence length="166" mass="19710">MFARMTFYPTLCYNILMEKITSRNWYDRIDETVILGALPFRSMTKQEWQRCNVEFLQLSVTDIFESPCQEKLQLGVKFINKFRNLPTKLNNSHSTDKTYNSGSVYVHCKAGRTRSATLVGCYLMMKNQWSPEEAVAYMQQKRPHILLYTQQWDALRLFHKNYVENK</sequence>
<dbReference type="PROSITE" id="PS50054">
    <property type="entry name" value="TYR_PHOSPHATASE_DUAL"/>
    <property type="match status" value="1"/>
</dbReference>